<keyword evidence="2" id="KW-1185">Reference proteome</keyword>
<reference evidence="1" key="1">
    <citation type="submission" date="2020-08" db="EMBL/GenBank/DDBJ databases">
        <title>Multicomponent nature underlies the extraordinary mechanical properties of spider dragline silk.</title>
        <authorList>
            <person name="Kono N."/>
            <person name="Nakamura H."/>
            <person name="Mori M."/>
            <person name="Yoshida Y."/>
            <person name="Ohtoshi R."/>
            <person name="Malay A.D."/>
            <person name="Moran D.A.P."/>
            <person name="Tomita M."/>
            <person name="Numata K."/>
            <person name="Arakawa K."/>
        </authorList>
    </citation>
    <scope>NUCLEOTIDE SEQUENCE</scope>
</reference>
<dbReference type="Proteomes" id="UP000886998">
    <property type="component" value="Unassembled WGS sequence"/>
</dbReference>
<evidence type="ECO:0000313" key="2">
    <source>
        <dbReference type="Proteomes" id="UP000886998"/>
    </source>
</evidence>
<dbReference type="EMBL" id="BMAV01017143">
    <property type="protein sequence ID" value="GFY68608.1"/>
    <property type="molecule type" value="Genomic_DNA"/>
</dbReference>
<name>A0A8X6YDF4_9ARAC</name>
<protein>
    <submittedName>
        <fullName evidence="1">Uncharacterized protein</fullName>
    </submittedName>
</protein>
<evidence type="ECO:0000313" key="1">
    <source>
        <dbReference type="EMBL" id="GFY68608.1"/>
    </source>
</evidence>
<sequence>MLNSNTQEVYMFKEVRHGILIPSHEQRSKNNQFLQQNTLFFDKNLLTCPCPRFSALLCLPPTYARPFKNYYLHKNTKRVGKVNGAIATGHVDCLPSLLRGC</sequence>
<gene>
    <name evidence="1" type="ORF">TNIN_384941</name>
</gene>
<accession>A0A8X6YDF4</accession>
<comment type="caution">
    <text evidence="1">The sequence shown here is derived from an EMBL/GenBank/DDBJ whole genome shotgun (WGS) entry which is preliminary data.</text>
</comment>
<proteinExistence type="predicted"/>
<organism evidence="1 2">
    <name type="scientific">Trichonephila inaurata madagascariensis</name>
    <dbReference type="NCBI Taxonomy" id="2747483"/>
    <lineage>
        <taxon>Eukaryota</taxon>
        <taxon>Metazoa</taxon>
        <taxon>Ecdysozoa</taxon>
        <taxon>Arthropoda</taxon>
        <taxon>Chelicerata</taxon>
        <taxon>Arachnida</taxon>
        <taxon>Araneae</taxon>
        <taxon>Araneomorphae</taxon>
        <taxon>Entelegynae</taxon>
        <taxon>Araneoidea</taxon>
        <taxon>Nephilidae</taxon>
        <taxon>Trichonephila</taxon>
        <taxon>Trichonephila inaurata</taxon>
    </lineage>
</organism>
<dbReference type="AlphaFoldDB" id="A0A8X6YDF4"/>